<keyword evidence="1" id="KW-1133">Transmembrane helix</keyword>
<keyword evidence="2" id="KW-0732">Signal</keyword>
<dbReference type="PANTHER" id="PTHR11161">
    <property type="entry name" value="O-ACYLTRANSFERASE"/>
    <property type="match status" value="1"/>
</dbReference>
<sequence length="1246" mass="144010">MKYEQFLIFLLFTKIALIKSQQQFIGHKNLFQYDNQVPKSYNDALCQSQLAQFSQALSKSQEWAVRLVDTWAKVGAGYLSGNTVNLGDFDSCVKFRYESFQGQHCWVRISAFSNTTFDSDSSDINLKRFAEFLRKNRLISQNTFCLPASCSSENIVDFLNQRFLLKNNLIASYNAECKTNDLLPLEPLDYFAIVLFSIIALLMIASTIYEILMKHKRKETNRLYISFSVYTNGSKLFDVTKIKSASSLNCLHGLRAMSIFWIILGHRYYRQFPWGNPIERADFEKTLLSSIIKSHGIAVDTFFVMGALLMTWSTLRDCEKGNLNIARMIWKRYLRYTPVYAAMILIVICFEKYILSGPHNVVSFKAPCVKYWWMALLHIQNYVSATGEEMCLDHGWYLCADFQLFLISPFIVYLIHKFGKKLLTLPAILCLITIIYGIIISLVFDMRMSTLDPDHFTGMINYFKWFYFHTPPRAGPWFIGIILGYFLYENRGKTIRINGWLNASLWILSLSAMITAVLLQHAFTLSYNSSVAAHTFYIAIHRNVWAVGLCWIIFACQNIKTGGFIRWFLFLPQWQPISRMGLSMYMVGEVYQVYMILNQRVPLYINFWQMAQQQLINHKQLFQFDNQVPKRYNDALCQSQLAQFSQALSESQEWAVRLVDTWAKIGAGYLSGNNMNLGDFDSCVKFRYENFQGQHCWVTFTALPNSTLESDSNDINLKKLAEFLRNNRLFPTNGFCLPASCSAESVVQFLNQQFLFKNDLVALGGECRTNDLLPLDPLDYFVIVIFSLIALLMILSTTYEILMKHKEKEANRLFISFSVYTNGAKLFDVTKIKSASSLNCLHGLRGMSILWIILGHRFGNQFPWGNPIELSEFNQTLLSSIVKAHPIAVDTFFVMGALLMTCSMLKDCEKGNLNILRMIWRRYLRYTPVYAAVMIIVICFGKYLLAGPYIFETLRTPCVKNWWMVLLHIQNYLPQDQMCLNHGWYLSADFQLFLISPFLILLIHKFGKKFLALPIIFFLASLIYGLTIAFVFEMQIPTLNPGQGVVNYVRWFYFQTPPRSGPWFIGIILGYFLYENRGKTIKISSWLNAFMWILSLSALTTVVLLQHAFSISYNSSIAAHAFYIAIQRNVWAVAICWIVFACQNIKTGGFIRWFLSLPQWQPISRMGLSMYITGAVYQVIMILNQRVPLFVNAWHVFPILWSDIVMIIILSSIFYLALEAPPMLVEDYFYKKYLNSKKTVDKSTKI</sequence>
<keyword evidence="5" id="KW-1185">Reference proteome</keyword>
<feature type="chain" id="PRO_5039907265" description="Nose resistant-to-fluoxetine protein N-terminal domain-containing protein" evidence="2">
    <location>
        <begin position="21"/>
        <end position="1246"/>
    </location>
</feature>
<gene>
    <name evidence="4" type="ORF">PVAND_013778</name>
</gene>
<feature type="transmembrane region" description="Helical" evidence="1">
    <location>
        <begin position="422"/>
        <end position="444"/>
    </location>
</feature>
<feature type="transmembrane region" description="Helical" evidence="1">
    <location>
        <begin position="1010"/>
        <end position="1032"/>
    </location>
</feature>
<feature type="transmembrane region" description="Helical" evidence="1">
    <location>
        <begin position="500"/>
        <end position="523"/>
    </location>
</feature>
<feature type="transmembrane region" description="Helical" evidence="1">
    <location>
        <begin position="780"/>
        <end position="802"/>
    </location>
</feature>
<name>A0A9J6CRI8_POLVA</name>
<evidence type="ECO:0000256" key="1">
    <source>
        <dbReference type="SAM" id="Phobius"/>
    </source>
</evidence>
<dbReference type="InterPro" id="IPR006621">
    <property type="entry name" value="Nose-resist-to-fluoxetine_N"/>
</dbReference>
<feature type="transmembrane region" description="Helical" evidence="1">
    <location>
        <begin position="1195"/>
        <end position="1218"/>
    </location>
</feature>
<dbReference type="Pfam" id="PF01757">
    <property type="entry name" value="Acyl_transf_3"/>
    <property type="match status" value="2"/>
</dbReference>
<dbReference type="AlphaFoldDB" id="A0A9J6CRI8"/>
<evidence type="ECO:0000256" key="2">
    <source>
        <dbReference type="SAM" id="SignalP"/>
    </source>
</evidence>
<feature type="transmembrane region" description="Helical" evidence="1">
    <location>
        <begin position="333"/>
        <end position="355"/>
    </location>
</feature>
<feature type="transmembrane region" description="Helical" evidence="1">
    <location>
        <begin position="983"/>
        <end position="1003"/>
    </location>
</feature>
<dbReference type="Pfam" id="PF20146">
    <property type="entry name" value="NRF"/>
    <property type="match status" value="2"/>
</dbReference>
<evidence type="ECO:0000313" key="5">
    <source>
        <dbReference type="Proteomes" id="UP001107558"/>
    </source>
</evidence>
<proteinExistence type="predicted"/>
<evidence type="ECO:0000259" key="3">
    <source>
        <dbReference type="SMART" id="SM00703"/>
    </source>
</evidence>
<reference evidence="4" key="1">
    <citation type="submission" date="2021-03" db="EMBL/GenBank/DDBJ databases">
        <title>Chromosome level genome of the anhydrobiotic midge Polypedilum vanderplanki.</title>
        <authorList>
            <person name="Yoshida Y."/>
            <person name="Kikawada T."/>
            <person name="Gusev O."/>
        </authorList>
    </citation>
    <scope>NUCLEOTIDE SEQUENCE</scope>
    <source>
        <strain evidence="4">NIAS01</strain>
        <tissue evidence="4">Whole body or cell culture</tissue>
    </source>
</reference>
<feature type="domain" description="Nose resistant-to-fluoxetine protein N-terminal" evidence="3">
    <location>
        <begin position="634"/>
        <end position="769"/>
    </location>
</feature>
<feature type="transmembrane region" description="Helical" evidence="1">
    <location>
        <begin position="1086"/>
        <end position="1109"/>
    </location>
</feature>
<feature type="transmembrane region" description="Helical" evidence="1">
    <location>
        <begin position="395"/>
        <end position="415"/>
    </location>
</feature>
<feature type="transmembrane region" description="Helical" evidence="1">
    <location>
        <begin position="926"/>
        <end position="945"/>
    </location>
</feature>
<keyword evidence="1" id="KW-0812">Transmembrane</keyword>
<feature type="transmembrane region" description="Helical" evidence="1">
    <location>
        <begin position="1163"/>
        <end position="1183"/>
    </location>
</feature>
<feature type="transmembrane region" description="Helical" evidence="1">
    <location>
        <begin position="1052"/>
        <end position="1074"/>
    </location>
</feature>
<dbReference type="InterPro" id="IPR052728">
    <property type="entry name" value="O2_lipid_transport_reg"/>
</dbReference>
<dbReference type="EMBL" id="JADBJN010000001">
    <property type="protein sequence ID" value="KAG5684552.1"/>
    <property type="molecule type" value="Genomic_DNA"/>
</dbReference>
<protein>
    <recommendedName>
        <fullName evidence="3">Nose resistant-to-fluoxetine protein N-terminal domain-containing protein</fullName>
    </recommendedName>
</protein>
<comment type="caution">
    <text evidence="4">The sequence shown here is derived from an EMBL/GenBank/DDBJ whole genome shotgun (WGS) entry which is preliminary data.</text>
</comment>
<dbReference type="InterPro" id="IPR002656">
    <property type="entry name" value="Acyl_transf_3_dom"/>
</dbReference>
<accession>A0A9J6CRI8</accession>
<keyword evidence="1" id="KW-0472">Membrane</keyword>
<feature type="transmembrane region" description="Helical" evidence="1">
    <location>
        <begin position="535"/>
        <end position="556"/>
    </location>
</feature>
<organism evidence="4 5">
    <name type="scientific">Polypedilum vanderplanki</name>
    <name type="common">Sleeping chironomid midge</name>
    <dbReference type="NCBI Taxonomy" id="319348"/>
    <lineage>
        <taxon>Eukaryota</taxon>
        <taxon>Metazoa</taxon>
        <taxon>Ecdysozoa</taxon>
        <taxon>Arthropoda</taxon>
        <taxon>Hexapoda</taxon>
        <taxon>Insecta</taxon>
        <taxon>Pterygota</taxon>
        <taxon>Neoptera</taxon>
        <taxon>Endopterygota</taxon>
        <taxon>Diptera</taxon>
        <taxon>Nematocera</taxon>
        <taxon>Chironomoidea</taxon>
        <taxon>Chironomidae</taxon>
        <taxon>Chironominae</taxon>
        <taxon>Polypedilum</taxon>
        <taxon>Polypedilum</taxon>
    </lineage>
</organism>
<feature type="signal peptide" evidence="2">
    <location>
        <begin position="1"/>
        <end position="20"/>
    </location>
</feature>
<dbReference type="GO" id="GO:0016747">
    <property type="term" value="F:acyltransferase activity, transferring groups other than amino-acyl groups"/>
    <property type="evidence" value="ECO:0007669"/>
    <property type="project" value="InterPro"/>
</dbReference>
<feature type="transmembrane region" description="Helical" evidence="1">
    <location>
        <begin position="190"/>
        <end position="212"/>
    </location>
</feature>
<dbReference type="SMART" id="SM00703">
    <property type="entry name" value="NRF"/>
    <property type="match status" value="2"/>
</dbReference>
<feature type="domain" description="Nose resistant-to-fluoxetine protein N-terminal" evidence="3">
    <location>
        <begin position="43"/>
        <end position="179"/>
    </location>
</feature>
<feature type="transmembrane region" description="Helical" evidence="1">
    <location>
        <begin position="464"/>
        <end position="488"/>
    </location>
</feature>
<dbReference type="OrthoDB" id="118951at2759"/>
<evidence type="ECO:0000313" key="4">
    <source>
        <dbReference type="EMBL" id="KAG5684552.1"/>
    </source>
</evidence>
<dbReference type="Proteomes" id="UP001107558">
    <property type="component" value="Chromosome 1"/>
</dbReference>
<feature type="transmembrane region" description="Helical" evidence="1">
    <location>
        <begin position="1121"/>
        <end position="1142"/>
    </location>
</feature>
<dbReference type="PANTHER" id="PTHR11161:SF0">
    <property type="entry name" value="O-ACYLTRANSFERASE LIKE PROTEIN"/>
    <property type="match status" value="1"/>
</dbReference>